<dbReference type="Pfam" id="PF00176">
    <property type="entry name" value="SNF2-rel_dom"/>
    <property type="match status" value="1"/>
</dbReference>
<dbReference type="SMART" id="SM00487">
    <property type="entry name" value="DEXDc"/>
    <property type="match status" value="1"/>
</dbReference>
<dbReference type="PROSITE" id="PS51194">
    <property type="entry name" value="HELICASE_CTER"/>
    <property type="match status" value="1"/>
</dbReference>
<feature type="domain" description="SWIM-type" evidence="3">
    <location>
        <begin position="51"/>
        <end position="90"/>
    </location>
</feature>
<sequence>MNIKIKHKIIQDMCGTVSFKRGESYFRSNKVNIEEYNDNNCKATVNGAETFHVTVKKDAYGDLQTDCSCPKLASFDLSCQHVAAVLIAIQQQQQTSGRNLTEDFFTLFNQREARSSGEQRHFETRESVHTEFTCIPVSLGDGTNHISIQMRINNYPIENLRTFLFKLQEGRPYEIAENFTYSTKKYFFNRETDAIVRVLIKVLLDERIYIEEMNEKVHLDKMTMIIPPSSWETIQPLLVKLSDAKWGYMGNWFKGIQQSTTTLPLVFNFDETEDSRYTLSISGLSEMVLLKPYHSILYKGKLFELNETDCSRLEELQSMLDASKTNEIAIPKEKIGFFLEKVAPHLKKLGEVRMSKSLTDQFIKSPLIAKLYLDRVNNKLLAGLEFQYDHVVINPLEEDVPAGSLIIRDDEKEQEVLALMEDSSFAQTEGGYLLHNEELEFEFLHYQVPKLQKIVRIYATTAVRTRIFRGDAKPQIRVKVKRERTNWLEFKFDMDGIPERDIHELLSALEEKRKYYRMRNGSLMSLDTKEAQEIQRFLQRAEVNPGTLANGLELPMTQCLELLDHVDGSEGFKIEKSFRGVLESLRNPRTSEFKVPRNLDSILRDYQKNGYLWMKTLAHYGFGGILADDMGLGKTLQSITFLQSILEEIRSDKAPALIVCPSSVTYNWLSEFSNFTPDIEAMVIDGNKTNRTRLQANISKVDVLITSYPIVRRDVHWFEKQKFSAVFFDEAQAFKNPVTQTARAVKRIQASHRFALTGTPVENSIEELWSIFHVVFPQLFLGLKEYSQLTRKTIARRIQPFMLRRVKEDVLEELPDKIEIRETVELHPEQKKLYAAYLAKLRHDTLKHLDKDTLRKNKIKILAGITRLRQLCCHPALFVDGYKGRSAKMDHLMEILEESSHSGRRVLIFSQFTKMLQLIGRDLAGKDTPFFYLDGETPSEERLNLCNRYNKGERDIFLISLKAGGTGLNLHSADTVILYDTWWNPAVEEQAADRAHRMGQKNVVQVIKLVARGTIEEKINELQEKKKDLISEIIDPAEKMGTILSEDDIREILRI</sequence>
<evidence type="ECO:0000256" key="1">
    <source>
        <dbReference type="ARBA" id="ARBA00022801"/>
    </source>
</evidence>
<protein>
    <submittedName>
        <fullName evidence="6">SNF2 helicase associated domain-containing protein</fullName>
    </submittedName>
</protein>
<name>A0ABU9K5U1_9BACI</name>
<evidence type="ECO:0000313" key="6">
    <source>
        <dbReference type="EMBL" id="MEL3971445.1"/>
    </source>
</evidence>
<accession>A0ABU9K5U1</accession>
<dbReference type="Pfam" id="PF04434">
    <property type="entry name" value="SWIM"/>
    <property type="match status" value="1"/>
</dbReference>
<evidence type="ECO:0000259" key="5">
    <source>
        <dbReference type="PROSITE" id="PS51194"/>
    </source>
</evidence>
<dbReference type="PROSITE" id="PS51192">
    <property type="entry name" value="HELICASE_ATP_BIND_1"/>
    <property type="match status" value="1"/>
</dbReference>
<gene>
    <name evidence="6" type="ORF">AAEO50_04055</name>
</gene>
<dbReference type="PANTHER" id="PTHR10799">
    <property type="entry name" value="SNF2/RAD54 HELICASE FAMILY"/>
    <property type="match status" value="1"/>
</dbReference>
<dbReference type="InterPro" id="IPR027417">
    <property type="entry name" value="P-loop_NTPase"/>
</dbReference>
<dbReference type="PROSITE" id="PS50966">
    <property type="entry name" value="ZF_SWIM"/>
    <property type="match status" value="1"/>
</dbReference>
<dbReference type="CDD" id="cd18793">
    <property type="entry name" value="SF2_C_SNF"/>
    <property type="match status" value="1"/>
</dbReference>
<organism evidence="6 7">
    <name type="scientific">Rossellomorea oryzaecorticis</name>
    <dbReference type="NCBI Taxonomy" id="1396505"/>
    <lineage>
        <taxon>Bacteria</taxon>
        <taxon>Bacillati</taxon>
        <taxon>Bacillota</taxon>
        <taxon>Bacilli</taxon>
        <taxon>Bacillales</taxon>
        <taxon>Bacillaceae</taxon>
        <taxon>Rossellomorea</taxon>
    </lineage>
</organism>
<dbReference type="Proteomes" id="UP001389717">
    <property type="component" value="Unassembled WGS sequence"/>
</dbReference>
<dbReference type="SUPFAM" id="SSF52540">
    <property type="entry name" value="P-loop containing nucleoside triphosphate hydrolases"/>
    <property type="match status" value="2"/>
</dbReference>
<dbReference type="InterPro" id="IPR001650">
    <property type="entry name" value="Helicase_C-like"/>
</dbReference>
<proteinExistence type="predicted"/>
<comment type="caution">
    <text evidence="6">The sequence shown here is derived from an EMBL/GenBank/DDBJ whole genome shotgun (WGS) entry which is preliminary data.</text>
</comment>
<evidence type="ECO:0000256" key="2">
    <source>
        <dbReference type="PROSITE-ProRule" id="PRU00325"/>
    </source>
</evidence>
<dbReference type="Pfam" id="PF08455">
    <property type="entry name" value="SNF2_assoc"/>
    <property type="match status" value="1"/>
</dbReference>
<keyword evidence="7" id="KW-1185">Reference proteome</keyword>
<keyword evidence="2" id="KW-0863">Zinc-finger</keyword>
<feature type="domain" description="Helicase C-terminal" evidence="5">
    <location>
        <begin position="888"/>
        <end position="1050"/>
    </location>
</feature>
<dbReference type="InterPro" id="IPR000330">
    <property type="entry name" value="SNF2_N"/>
</dbReference>
<dbReference type="InterPro" id="IPR014001">
    <property type="entry name" value="Helicase_ATP-bd"/>
</dbReference>
<dbReference type="InterPro" id="IPR049730">
    <property type="entry name" value="SNF2/RAD54-like_C"/>
</dbReference>
<dbReference type="Gene3D" id="3.40.50.300">
    <property type="entry name" value="P-loop containing nucleotide triphosphate hydrolases"/>
    <property type="match status" value="1"/>
</dbReference>
<evidence type="ECO:0000259" key="4">
    <source>
        <dbReference type="PROSITE" id="PS51192"/>
    </source>
</evidence>
<dbReference type="InterPro" id="IPR013663">
    <property type="entry name" value="Helicase_SWF/SNF/SWI_bac"/>
</dbReference>
<keyword evidence="1" id="KW-0378">Hydrolase</keyword>
<dbReference type="Pfam" id="PF00271">
    <property type="entry name" value="Helicase_C"/>
    <property type="match status" value="1"/>
</dbReference>
<dbReference type="EMBL" id="JBBYAF010000005">
    <property type="protein sequence ID" value="MEL3971445.1"/>
    <property type="molecule type" value="Genomic_DNA"/>
</dbReference>
<dbReference type="InterPro" id="IPR007527">
    <property type="entry name" value="Znf_SWIM"/>
</dbReference>
<feature type="domain" description="Helicase ATP-binding" evidence="4">
    <location>
        <begin position="615"/>
        <end position="778"/>
    </location>
</feature>
<evidence type="ECO:0000313" key="7">
    <source>
        <dbReference type="Proteomes" id="UP001389717"/>
    </source>
</evidence>
<dbReference type="InterPro" id="IPR038718">
    <property type="entry name" value="SNF2-like_sf"/>
</dbReference>
<evidence type="ECO:0000259" key="3">
    <source>
        <dbReference type="PROSITE" id="PS50966"/>
    </source>
</evidence>
<dbReference type="Gene3D" id="3.40.50.10810">
    <property type="entry name" value="Tandem AAA-ATPase domain"/>
    <property type="match status" value="1"/>
</dbReference>
<reference evidence="6 7" key="1">
    <citation type="submission" date="2024-04" db="EMBL/GenBank/DDBJ databases">
        <title>Bacillus oryzaecorticis sp. nov., a moderately halophilic bacterium isolated from rice husks.</title>
        <authorList>
            <person name="Zhu H.-S."/>
        </authorList>
    </citation>
    <scope>NUCLEOTIDE SEQUENCE [LARGE SCALE GENOMIC DNA]</scope>
    <source>
        <strain evidence="6 7">ZC255</strain>
    </source>
</reference>
<keyword evidence="2" id="KW-0862">Zinc</keyword>
<dbReference type="RefSeq" id="WP_341980707.1">
    <property type="nucleotide sequence ID" value="NZ_JBBYAF010000005.1"/>
</dbReference>
<dbReference type="SMART" id="SM00490">
    <property type="entry name" value="HELICc"/>
    <property type="match status" value="1"/>
</dbReference>
<keyword evidence="2" id="KW-0479">Metal-binding</keyword>